<feature type="compositionally biased region" description="Basic and acidic residues" evidence="1">
    <location>
        <begin position="272"/>
        <end position="287"/>
    </location>
</feature>
<feature type="compositionally biased region" description="Polar residues" evidence="1">
    <location>
        <begin position="240"/>
        <end position="257"/>
    </location>
</feature>
<dbReference type="AlphaFoldDB" id="A0A067PWI9"/>
<evidence type="ECO:0000313" key="2">
    <source>
        <dbReference type="EMBL" id="KDQ55642.1"/>
    </source>
</evidence>
<name>A0A067PWI9_9AGAM</name>
<protein>
    <submittedName>
        <fullName evidence="2">Uncharacterized protein</fullName>
    </submittedName>
</protein>
<feature type="compositionally biased region" description="Basic and acidic residues" evidence="1">
    <location>
        <begin position="506"/>
        <end position="532"/>
    </location>
</feature>
<feature type="compositionally biased region" description="Basic and acidic residues" evidence="1">
    <location>
        <begin position="876"/>
        <end position="919"/>
    </location>
</feature>
<feature type="compositionally biased region" description="Basic and acidic residues" evidence="1">
    <location>
        <begin position="926"/>
        <end position="956"/>
    </location>
</feature>
<feature type="compositionally biased region" description="Basic and acidic residues" evidence="1">
    <location>
        <begin position="646"/>
        <end position="672"/>
    </location>
</feature>
<gene>
    <name evidence="2" type="ORF">JAAARDRAFT_37047</name>
</gene>
<feature type="compositionally biased region" description="Pro residues" evidence="1">
    <location>
        <begin position="1066"/>
        <end position="1079"/>
    </location>
</feature>
<feature type="compositionally biased region" description="Basic and acidic residues" evidence="1">
    <location>
        <begin position="787"/>
        <end position="825"/>
    </location>
</feature>
<dbReference type="HOGENOM" id="CLU_278490_0_0_1"/>
<feature type="compositionally biased region" description="Basic and acidic residues" evidence="1">
    <location>
        <begin position="1030"/>
        <end position="1046"/>
    </location>
</feature>
<feature type="compositionally biased region" description="Basic and acidic residues" evidence="1">
    <location>
        <begin position="310"/>
        <end position="326"/>
    </location>
</feature>
<feature type="compositionally biased region" description="Basic and acidic residues" evidence="1">
    <location>
        <begin position="1101"/>
        <end position="1114"/>
    </location>
</feature>
<organism evidence="2 3">
    <name type="scientific">Jaapia argillacea MUCL 33604</name>
    <dbReference type="NCBI Taxonomy" id="933084"/>
    <lineage>
        <taxon>Eukaryota</taxon>
        <taxon>Fungi</taxon>
        <taxon>Dikarya</taxon>
        <taxon>Basidiomycota</taxon>
        <taxon>Agaricomycotina</taxon>
        <taxon>Agaricomycetes</taxon>
        <taxon>Agaricomycetidae</taxon>
        <taxon>Jaapiales</taxon>
        <taxon>Jaapiaceae</taxon>
        <taxon>Jaapia</taxon>
    </lineage>
</organism>
<accession>A0A067PWI9</accession>
<feature type="compositionally biased region" description="Basic and acidic residues" evidence="1">
    <location>
        <begin position="855"/>
        <end position="864"/>
    </location>
</feature>
<feature type="compositionally biased region" description="Polar residues" evidence="1">
    <location>
        <begin position="634"/>
        <end position="644"/>
    </location>
</feature>
<keyword evidence="3" id="KW-1185">Reference proteome</keyword>
<reference evidence="3" key="1">
    <citation type="journal article" date="2014" name="Proc. Natl. Acad. Sci. U.S.A.">
        <title>Extensive sampling of basidiomycete genomes demonstrates inadequacy of the white-rot/brown-rot paradigm for wood decay fungi.</title>
        <authorList>
            <person name="Riley R."/>
            <person name="Salamov A.A."/>
            <person name="Brown D.W."/>
            <person name="Nagy L.G."/>
            <person name="Floudas D."/>
            <person name="Held B.W."/>
            <person name="Levasseur A."/>
            <person name="Lombard V."/>
            <person name="Morin E."/>
            <person name="Otillar R."/>
            <person name="Lindquist E.A."/>
            <person name="Sun H."/>
            <person name="LaButti K.M."/>
            <person name="Schmutz J."/>
            <person name="Jabbour D."/>
            <person name="Luo H."/>
            <person name="Baker S.E."/>
            <person name="Pisabarro A.G."/>
            <person name="Walton J.D."/>
            <person name="Blanchette R.A."/>
            <person name="Henrissat B."/>
            <person name="Martin F."/>
            <person name="Cullen D."/>
            <person name="Hibbett D.S."/>
            <person name="Grigoriev I.V."/>
        </authorList>
    </citation>
    <scope>NUCLEOTIDE SEQUENCE [LARGE SCALE GENOMIC DNA]</scope>
    <source>
        <strain evidence="3">MUCL 33604</strain>
    </source>
</reference>
<feature type="compositionally biased region" description="Pro residues" evidence="1">
    <location>
        <begin position="581"/>
        <end position="593"/>
    </location>
</feature>
<feature type="compositionally biased region" description="Basic and acidic residues" evidence="1">
    <location>
        <begin position="412"/>
        <end position="496"/>
    </location>
</feature>
<dbReference type="OrthoDB" id="3184410at2759"/>
<dbReference type="InParanoid" id="A0A067PWI9"/>
<feature type="compositionally biased region" description="Basic and acidic residues" evidence="1">
    <location>
        <begin position="349"/>
        <end position="380"/>
    </location>
</feature>
<feature type="region of interest" description="Disordered" evidence="1">
    <location>
        <begin position="171"/>
        <end position="1158"/>
    </location>
</feature>
<dbReference type="STRING" id="933084.A0A067PWI9"/>
<feature type="compositionally biased region" description="Pro residues" evidence="1">
    <location>
        <begin position="1127"/>
        <end position="1137"/>
    </location>
</feature>
<feature type="compositionally biased region" description="Low complexity" evidence="1">
    <location>
        <begin position="85"/>
        <end position="124"/>
    </location>
</feature>
<feature type="compositionally biased region" description="Basic and acidic residues" evidence="1">
    <location>
        <begin position="542"/>
        <end position="577"/>
    </location>
</feature>
<feature type="region of interest" description="Disordered" evidence="1">
    <location>
        <begin position="1"/>
        <end position="133"/>
    </location>
</feature>
<dbReference type="EMBL" id="KL197724">
    <property type="protein sequence ID" value="KDQ55642.1"/>
    <property type="molecule type" value="Genomic_DNA"/>
</dbReference>
<evidence type="ECO:0000313" key="3">
    <source>
        <dbReference type="Proteomes" id="UP000027265"/>
    </source>
</evidence>
<feature type="compositionally biased region" description="Gly residues" evidence="1">
    <location>
        <begin position="60"/>
        <end position="69"/>
    </location>
</feature>
<feature type="compositionally biased region" description="Low complexity" evidence="1">
    <location>
        <begin position="391"/>
        <end position="404"/>
    </location>
</feature>
<feature type="compositionally biased region" description="Basic residues" evidence="1">
    <location>
        <begin position="1"/>
        <end position="12"/>
    </location>
</feature>
<feature type="compositionally biased region" description="Polar residues" evidence="1">
    <location>
        <begin position="190"/>
        <end position="204"/>
    </location>
</feature>
<evidence type="ECO:0000256" key="1">
    <source>
        <dbReference type="SAM" id="MobiDB-lite"/>
    </source>
</evidence>
<feature type="compositionally biased region" description="Pro residues" evidence="1">
    <location>
        <begin position="746"/>
        <end position="764"/>
    </location>
</feature>
<feature type="compositionally biased region" description="Low complexity" evidence="1">
    <location>
        <begin position="47"/>
        <end position="59"/>
    </location>
</feature>
<sequence>MSTRPNKKRKGRNNVNRERTVTTLAEDPTTAFLVPTPTEDPPKSAISNSMSSPFSVTSSTGGGGNGPGAGMNSSSAYQASSPKFSGYNSYNNYGGSAHPSNAQQQHNQHQQPQSHSQFFSSPQQPILPPGANDLEVLEKLKAMIKSGQHEMFKPIPNPVALASVYLGVSASGQSQVPPHPEQMPEDQAKRYSQVSGPEGSTSQARGGPDINSGGGAQSRNRLQGKDSWDASGSRKAVPQPSVSGSQSTNNNLQQPSVLSAKDSLGSIGSNNGDHRSHGDPRSHEMKHSPTSAHPPDNDPWGPRYDSANSDSRDQASARPGSDKSLTREGSFASRPPPDMSPAKPAPYNGKEDPRLASDQGWARKESQDDRRIGGRNEPQDRAPLPAPPNSRPAAAADVRPNGNDPRGGPGSRDQRFNDRERERDRDRERERERDQRDYDRDRRIDYRGFRDDRRFDDRARRPPPDQRHYEPRYPEPPRRYEAKPGDESMAVDRRPDTASSSGRPAPVDDRDARPSSGPEDRQARPPPPDERSGGVLPTRSPPDARSDRLTAVEERSGKPPLDDRRPAAPPLAEERSIRPSAVPPSPDGPPRPPISDDRATRAPPPLSVDDRGGPPRPSATLDERPRPPPPSLQERISNHSSPVSRSADDRLARPAPPLDKRPPPGTPDDRIGNARPPLPPDDRMSRGPPPSDRDRDRSARPGPRGADEPIRPVLDNDRPPLDDRRGRPPPGGDRYRPADLPVGDRMPPPPPPRAPPYSSAPPPRSASAVRGDDLRVPKQEPSSPPLRRPEQRDYRPPRDMSRERVDLRATRADPDRSFGERRPDVMDVDAPPPRLSDRPSGYRRSPPPPVVDRAAPGERAHWVREPATYPPPPADDVDRRYPADSRRDWYEERDSRYDERGFRDPAWDSKPRTWDRDQRGAPPPAREFERERGVYEREPTRPPTWETREERERRGEYPVPAPPRAAYEAPPKRDLGSRITDAYPAEERAVYPLPPTRDFERGRYPPADVSEPLPSSRVRPRSPSPMRRAGPVDDLRPPMKRAREDPPYSGGGGYYSQDPPPRRDPLPAPDYPSRLPSPPVASGSAGYYERSGAPYAGGPVVRDRDFGGARDRPSDVAGYGSYDRRAPVPPSRSPPPYNRGTYNRGEPDRRYSLPPRNP</sequence>
<proteinExistence type="predicted"/>
<feature type="compositionally biased region" description="Basic and acidic residues" evidence="1">
    <location>
        <begin position="680"/>
        <end position="726"/>
    </location>
</feature>
<dbReference type="Proteomes" id="UP000027265">
    <property type="component" value="Unassembled WGS sequence"/>
</dbReference>